<reference evidence="9 10" key="1">
    <citation type="journal article" date="2017" name="Genome Announc.">
        <title>Draft Genome Sequence of Romboutsia maritimum sp. nov. Strain CCRI-22766(T), Isolated from Coastal Estuarine Mud.</title>
        <authorList>
            <person name="Maheux A.F."/>
            <person name="Boudreau D.K."/>
            <person name="Berube E."/>
            <person name="Boissinot M."/>
            <person name="Raymond F."/>
            <person name="Brodeur S."/>
            <person name="Corbeil J."/>
            <person name="Brightwell G."/>
            <person name="Broda D."/>
            <person name="Omar R.F."/>
            <person name="Bergeron M.G."/>
        </authorList>
    </citation>
    <scope>NUCLEOTIDE SEQUENCE [LARGE SCALE GENOMIC DNA]</scope>
    <source>
        <strain evidence="9 10">CCRI-22766</strain>
    </source>
</reference>
<organism evidence="9 10">
    <name type="scientific">Romboutsia maritimum</name>
    <dbReference type="NCBI Taxonomy" id="2020948"/>
    <lineage>
        <taxon>Bacteria</taxon>
        <taxon>Bacillati</taxon>
        <taxon>Bacillota</taxon>
        <taxon>Clostridia</taxon>
        <taxon>Peptostreptococcales</taxon>
        <taxon>Peptostreptococcaceae</taxon>
        <taxon>Romboutsia</taxon>
    </lineage>
</organism>
<evidence type="ECO:0000313" key="9">
    <source>
        <dbReference type="EMBL" id="RDY23839.1"/>
    </source>
</evidence>
<comment type="caution">
    <text evidence="9">The sequence shown here is derived from an EMBL/GenBank/DDBJ whole genome shotgun (WGS) entry which is preliminary data.</text>
</comment>
<feature type="transmembrane region" description="Helical" evidence="7">
    <location>
        <begin position="263"/>
        <end position="279"/>
    </location>
</feature>
<keyword evidence="10" id="KW-1185">Reference proteome</keyword>
<dbReference type="PANTHER" id="PTHR42920">
    <property type="entry name" value="OS03G0707200 PROTEIN-RELATED"/>
    <property type="match status" value="1"/>
</dbReference>
<evidence type="ECO:0000259" key="8">
    <source>
        <dbReference type="Pfam" id="PF00892"/>
    </source>
</evidence>
<evidence type="ECO:0000256" key="1">
    <source>
        <dbReference type="ARBA" id="ARBA00004651"/>
    </source>
</evidence>
<proteinExistence type="inferred from homology"/>
<dbReference type="RefSeq" id="WP_095406924.1">
    <property type="nucleotide sequence ID" value="NZ_NOJZ02000007.1"/>
</dbReference>
<comment type="subcellular location">
    <subcellularLocation>
        <location evidence="1">Cell membrane</location>
        <topology evidence="1">Multi-pass membrane protein</topology>
    </subcellularLocation>
</comment>
<keyword evidence="5 7" id="KW-1133">Transmembrane helix</keyword>
<dbReference type="InterPro" id="IPR037185">
    <property type="entry name" value="EmrE-like"/>
</dbReference>
<dbReference type="Pfam" id="PF00892">
    <property type="entry name" value="EamA"/>
    <property type="match status" value="2"/>
</dbReference>
<feature type="transmembrane region" description="Helical" evidence="7">
    <location>
        <begin position="208"/>
        <end position="226"/>
    </location>
</feature>
<sequence>MNKHMGEIGLLSVAIIWGSGFIGTQVSLDNGLTPLQLLTLRFLIGSILLSIIFFKKIKINLNKESLKSGIVLGIFLFIAFVVQTIGLTYTTPSKNAFITAVNVVIVPFIGFIIYKDKLDKIGIISSIIAIIGIAILSLEHDFSVNFGDFLTLISAFAFAFHIFFTSQFANKHNPLVLTVIQFSVAFILSLVVQIFIGEGKIVADKSAYIGVIYLGIFCTTIAFLGQTICQKKVEGPKAAIIMSTEAVFGTILSVIVLKEPVTIRMILGSLLIFSAIITAETKLSFLKKKEAKLQNSEDSAGL</sequence>
<protein>
    <submittedName>
        <fullName evidence="9">DMT family transporter</fullName>
    </submittedName>
</protein>
<feature type="transmembrane region" description="Helical" evidence="7">
    <location>
        <begin position="7"/>
        <end position="28"/>
    </location>
</feature>
<keyword evidence="6 7" id="KW-0472">Membrane</keyword>
<feature type="transmembrane region" description="Helical" evidence="7">
    <location>
        <begin position="121"/>
        <end position="138"/>
    </location>
</feature>
<feature type="transmembrane region" description="Helical" evidence="7">
    <location>
        <begin position="144"/>
        <end position="163"/>
    </location>
</feature>
<dbReference type="AlphaFoldDB" id="A0A371ITP8"/>
<dbReference type="InterPro" id="IPR000620">
    <property type="entry name" value="EamA_dom"/>
</dbReference>
<feature type="transmembrane region" description="Helical" evidence="7">
    <location>
        <begin position="95"/>
        <end position="114"/>
    </location>
</feature>
<comment type="similarity">
    <text evidence="2">Belongs to the EamA transporter family.</text>
</comment>
<feature type="domain" description="EamA" evidence="8">
    <location>
        <begin position="5"/>
        <end position="137"/>
    </location>
</feature>
<evidence type="ECO:0000256" key="2">
    <source>
        <dbReference type="ARBA" id="ARBA00007362"/>
    </source>
</evidence>
<dbReference type="Proteomes" id="UP000243494">
    <property type="component" value="Unassembled WGS sequence"/>
</dbReference>
<name>A0A371ITP8_9FIRM</name>
<keyword evidence="4 7" id="KW-0812">Transmembrane</keyword>
<dbReference type="OrthoDB" id="9804865at2"/>
<evidence type="ECO:0000313" key="10">
    <source>
        <dbReference type="Proteomes" id="UP000243494"/>
    </source>
</evidence>
<accession>A0A371ITP8</accession>
<feature type="transmembrane region" description="Helical" evidence="7">
    <location>
        <begin position="66"/>
        <end position="89"/>
    </location>
</feature>
<evidence type="ECO:0000256" key="7">
    <source>
        <dbReference type="SAM" id="Phobius"/>
    </source>
</evidence>
<evidence type="ECO:0000256" key="3">
    <source>
        <dbReference type="ARBA" id="ARBA00022475"/>
    </source>
</evidence>
<keyword evidence="3" id="KW-1003">Cell membrane</keyword>
<dbReference type="InterPro" id="IPR051258">
    <property type="entry name" value="Diverse_Substrate_Transporter"/>
</dbReference>
<gene>
    <name evidence="9" type="ORF">CHF27_005665</name>
</gene>
<feature type="transmembrane region" description="Helical" evidence="7">
    <location>
        <begin position="238"/>
        <end position="257"/>
    </location>
</feature>
<feature type="transmembrane region" description="Helical" evidence="7">
    <location>
        <begin position="34"/>
        <end position="54"/>
    </location>
</feature>
<dbReference type="SUPFAM" id="SSF103481">
    <property type="entry name" value="Multidrug resistance efflux transporter EmrE"/>
    <property type="match status" value="2"/>
</dbReference>
<evidence type="ECO:0000256" key="4">
    <source>
        <dbReference type="ARBA" id="ARBA00022692"/>
    </source>
</evidence>
<evidence type="ECO:0000256" key="5">
    <source>
        <dbReference type="ARBA" id="ARBA00022989"/>
    </source>
</evidence>
<feature type="domain" description="EamA" evidence="8">
    <location>
        <begin position="146"/>
        <end position="277"/>
    </location>
</feature>
<dbReference type="GO" id="GO:0005886">
    <property type="term" value="C:plasma membrane"/>
    <property type="evidence" value="ECO:0007669"/>
    <property type="project" value="UniProtKB-SubCell"/>
</dbReference>
<feature type="transmembrane region" description="Helical" evidence="7">
    <location>
        <begin position="175"/>
        <end position="196"/>
    </location>
</feature>
<dbReference type="EMBL" id="NOJZ02000007">
    <property type="protein sequence ID" value="RDY23839.1"/>
    <property type="molecule type" value="Genomic_DNA"/>
</dbReference>
<evidence type="ECO:0000256" key="6">
    <source>
        <dbReference type="ARBA" id="ARBA00023136"/>
    </source>
</evidence>
<dbReference type="PANTHER" id="PTHR42920:SF5">
    <property type="entry name" value="EAMA DOMAIN-CONTAINING PROTEIN"/>
    <property type="match status" value="1"/>
</dbReference>